<gene>
    <name evidence="2" type="ORF">A3C87_02730</name>
</gene>
<feature type="domain" description="DHHA1" evidence="1">
    <location>
        <begin position="233"/>
        <end position="280"/>
    </location>
</feature>
<dbReference type="PANTHER" id="PTHR42146">
    <property type="entry name" value="3',5'-CYCLIC-NUCLEOTIDE PHOSPHODIESTERASE"/>
    <property type="match status" value="1"/>
</dbReference>
<dbReference type="GO" id="GO:0003676">
    <property type="term" value="F:nucleic acid binding"/>
    <property type="evidence" value="ECO:0007669"/>
    <property type="project" value="InterPro"/>
</dbReference>
<dbReference type="Pfam" id="PF02272">
    <property type="entry name" value="DHHA1"/>
    <property type="match status" value="1"/>
</dbReference>
<protein>
    <recommendedName>
        <fullName evidence="1">DHHA1 domain-containing protein</fullName>
    </recommendedName>
</protein>
<organism evidence="2 3">
    <name type="scientific">Candidatus Kaiserbacteria bacterium RIFCSPHIGHO2_02_FULL_49_34</name>
    <dbReference type="NCBI Taxonomy" id="1798491"/>
    <lineage>
        <taxon>Bacteria</taxon>
        <taxon>Candidatus Kaiseribacteriota</taxon>
    </lineage>
</organism>
<dbReference type="Proteomes" id="UP000176511">
    <property type="component" value="Unassembled WGS sequence"/>
</dbReference>
<dbReference type="STRING" id="1798491.A3C87_02730"/>
<sequence>MSHHTHPEITTDIVVIYHANCYDGFGGAWVAWKKFGDTATYIPAKYGQELPEGIDGREIYVIDFSYDGEPLLELERRARRAVCIDHHASAEPWVRQLKEHVFDLNHSGAYLAWEYFFPDEPVPKFIEYISESDIFKLTLPFAEEVTAYLQALPQTFESFENMHREIDDTVLFEQAIEKGKLLMVYRDKVLEPAMNSILTIELAGYEIPAVNMCFPISEVSHGLHNVYELYPPIAMSYRLDDGQWKCSLRSNTTVDCSKIAQQFGGGGHPGSAGFAIPYEEGIFPFKIIHGA</sequence>
<dbReference type="InterPro" id="IPR003156">
    <property type="entry name" value="DHHA1_dom"/>
</dbReference>
<accession>A0A1F6DJD2</accession>
<dbReference type="EMBL" id="MFLE01000017">
    <property type="protein sequence ID" value="OGG61539.1"/>
    <property type="molecule type" value="Genomic_DNA"/>
</dbReference>
<dbReference type="Gene3D" id="3.10.310.30">
    <property type="match status" value="1"/>
</dbReference>
<dbReference type="AlphaFoldDB" id="A0A1F6DJD2"/>
<dbReference type="InterPro" id="IPR038763">
    <property type="entry name" value="DHH_sf"/>
</dbReference>
<evidence type="ECO:0000313" key="2">
    <source>
        <dbReference type="EMBL" id="OGG61539.1"/>
    </source>
</evidence>
<name>A0A1F6DJD2_9BACT</name>
<evidence type="ECO:0000313" key="3">
    <source>
        <dbReference type="Proteomes" id="UP000176511"/>
    </source>
</evidence>
<dbReference type="SUPFAM" id="SSF64182">
    <property type="entry name" value="DHH phosphoesterases"/>
    <property type="match status" value="1"/>
</dbReference>
<reference evidence="2 3" key="1">
    <citation type="journal article" date="2016" name="Nat. Commun.">
        <title>Thousands of microbial genomes shed light on interconnected biogeochemical processes in an aquifer system.</title>
        <authorList>
            <person name="Anantharaman K."/>
            <person name="Brown C.T."/>
            <person name="Hug L.A."/>
            <person name="Sharon I."/>
            <person name="Castelle C.J."/>
            <person name="Probst A.J."/>
            <person name="Thomas B.C."/>
            <person name="Singh A."/>
            <person name="Wilkins M.J."/>
            <person name="Karaoz U."/>
            <person name="Brodie E.L."/>
            <person name="Williams K.H."/>
            <person name="Hubbard S.S."/>
            <person name="Banfield J.F."/>
        </authorList>
    </citation>
    <scope>NUCLEOTIDE SEQUENCE [LARGE SCALE GENOMIC DNA]</scope>
</reference>
<dbReference type="InterPro" id="IPR052968">
    <property type="entry name" value="Nucleotide_metab_enz"/>
</dbReference>
<comment type="caution">
    <text evidence="2">The sequence shown here is derived from an EMBL/GenBank/DDBJ whole genome shotgun (WGS) entry which is preliminary data.</text>
</comment>
<dbReference type="PANTHER" id="PTHR42146:SF1">
    <property type="entry name" value="OLIGORIBONUCLEASE NRNB"/>
    <property type="match status" value="1"/>
</dbReference>
<evidence type="ECO:0000259" key="1">
    <source>
        <dbReference type="Pfam" id="PF02272"/>
    </source>
</evidence>
<proteinExistence type="predicted"/>